<dbReference type="EMBL" id="CAJOBJ010368379">
    <property type="protein sequence ID" value="CAF5222213.1"/>
    <property type="molecule type" value="Genomic_DNA"/>
</dbReference>
<evidence type="ECO:0008006" key="3">
    <source>
        <dbReference type="Google" id="ProtNLM"/>
    </source>
</evidence>
<sequence length="151" mass="17441">MVEAKVPHHNMIDILFEPNPRLKNKALFIASTLLHIEDKRIKISIINATDQQQTLSKGTKLGITTQIAASIGVTMLLNDVQERIPKGKAYIKLIPKVKEANITTRLESRNMQMITSHEEQHQCRECKQYFDTGNELFKHLRIKCYSEEIRE</sequence>
<dbReference type="Proteomes" id="UP000681720">
    <property type="component" value="Unassembled WGS sequence"/>
</dbReference>
<evidence type="ECO:0000313" key="1">
    <source>
        <dbReference type="EMBL" id="CAF5222213.1"/>
    </source>
</evidence>
<dbReference type="AlphaFoldDB" id="A0A8S3JZQ9"/>
<gene>
    <name evidence="1" type="ORF">GIL414_LOCUS84954</name>
</gene>
<evidence type="ECO:0000313" key="2">
    <source>
        <dbReference type="Proteomes" id="UP000681720"/>
    </source>
</evidence>
<proteinExistence type="predicted"/>
<name>A0A8S3JZQ9_9BILA</name>
<feature type="non-terminal residue" evidence="1">
    <location>
        <position position="151"/>
    </location>
</feature>
<organism evidence="1 2">
    <name type="scientific">Rotaria magnacalcarata</name>
    <dbReference type="NCBI Taxonomy" id="392030"/>
    <lineage>
        <taxon>Eukaryota</taxon>
        <taxon>Metazoa</taxon>
        <taxon>Spiralia</taxon>
        <taxon>Gnathifera</taxon>
        <taxon>Rotifera</taxon>
        <taxon>Eurotatoria</taxon>
        <taxon>Bdelloidea</taxon>
        <taxon>Philodinida</taxon>
        <taxon>Philodinidae</taxon>
        <taxon>Rotaria</taxon>
    </lineage>
</organism>
<accession>A0A8S3JZQ9</accession>
<protein>
    <recommendedName>
        <fullName evidence="3">C2H2-type domain-containing protein</fullName>
    </recommendedName>
</protein>
<reference evidence="1" key="1">
    <citation type="submission" date="2021-02" db="EMBL/GenBank/DDBJ databases">
        <authorList>
            <person name="Nowell W R."/>
        </authorList>
    </citation>
    <scope>NUCLEOTIDE SEQUENCE</scope>
</reference>
<comment type="caution">
    <text evidence="1">The sequence shown here is derived from an EMBL/GenBank/DDBJ whole genome shotgun (WGS) entry which is preliminary data.</text>
</comment>